<dbReference type="RefSeq" id="WP_051645488.1">
    <property type="nucleotide sequence ID" value="NZ_NEVV01000002.1"/>
</dbReference>
<dbReference type="Proteomes" id="UP000216524">
    <property type="component" value="Unassembled WGS sequence"/>
</dbReference>
<evidence type="ECO:0000313" key="3">
    <source>
        <dbReference type="Proteomes" id="UP000216524"/>
    </source>
</evidence>
<protein>
    <recommendedName>
        <fullName evidence="4">Lipoprotein</fullName>
    </recommendedName>
</protein>
<evidence type="ECO:0000256" key="1">
    <source>
        <dbReference type="SAM" id="Phobius"/>
    </source>
</evidence>
<keyword evidence="3" id="KW-1185">Reference proteome</keyword>
<feature type="transmembrane region" description="Helical" evidence="1">
    <location>
        <begin position="66"/>
        <end position="84"/>
    </location>
</feature>
<keyword evidence="1" id="KW-0472">Membrane</keyword>
<sequence>MPSLRAPLRAHRAVREQDMKSRRLQLAGIALMMAAACGQAVAGGGHHGHHGYYGGYGHSHGSSSDGWWIAGALALVAAGTYLAVSSQPSYAPAAQYSAGGITYTTPGGYAASPYDGTVYNPPSYDPPTAYEDAGYEDTGYPQAGHGQPAYDDGTVAGYPVAPQGASVQSTASRQPGDEAACRREAINQSGYDPATPSAWTTSVSVDSYQRALSACLGGRG</sequence>
<evidence type="ECO:0008006" key="4">
    <source>
        <dbReference type="Google" id="ProtNLM"/>
    </source>
</evidence>
<keyword evidence="1" id="KW-0812">Transmembrane</keyword>
<name>A0ABX4FD85_9BORD</name>
<dbReference type="EMBL" id="NEVV01000002">
    <property type="protein sequence ID" value="OZI78758.1"/>
    <property type="molecule type" value="Genomic_DNA"/>
</dbReference>
<organism evidence="2 3">
    <name type="scientific">Bordetella genomosp. 6</name>
    <dbReference type="NCBI Taxonomy" id="463024"/>
    <lineage>
        <taxon>Bacteria</taxon>
        <taxon>Pseudomonadati</taxon>
        <taxon>Pseudomonadota</taxon>
        <taxon>Betaproteobacteria</taxon>
        <taxon>Burkholderiales</taxon>
        <taxon>Alcaligenaceae</taxon>
        <taxon>Bordetella</taxon>
    </lineage>
</organism>
<reference evidence="2 3" key="1">
    <citation type="submission" date="2017-05" db="EMBL/GenBank/DDBJ databases">
        <title>Complete and WGS of Bordetella genogroups.</title>
        <authorList>
            <person name="Spilker T."/>
            <person name="Lipuma J."/>
        </authorList>
    </citation>
    <scope>NUCLEOTIDE SEQUENCE [LARGE SCALE GENOMIC DNA]</scope>
    <source>
        <strain evidence="2 3">AU3139</strain>
    </source>
</reference>
<gene>
    <name evidence="2" type="ORF">CAL23_12170</name>
</gene>
<evidence type="ECO:0000313" key="2">
    <source>
        <dbReference type="EMBL" id="OZI78758.1"/>
    </source>
</evidence>
<keyword evidence="1" id="KW-1133">Transmembrane helix</keyword>
<proteinExistence type="predicted"/>
<accession>A0ABX4FD85</accession>
<comment type="caution">
    <text evidence="2">The sequence shown here is derived from an EMBL/GenBank/DDBJ whole genome shotgun (WGS) entry which is preliminary data.</text>
</comment>